<keyword evidence="2" id="KW-1185">Reference proteome</keyword>
<gene>
    <name evidence="1" type="ORF">EYF80_034523</name>
</gene>
<protein>
    <submittedName>
        <fullName evidence="1">Uncharacterized protein</fullName>
    </submittedName>
</protein>
<evidence type="ECO:0000313" key="1">
    <source>
        <dbReference type="EMBL" id="TNN55257.1"/>
    </source>
</evidence>
<reference evidence="1 2" key="1">
    <citation type="submission" date="2019-03" db="EMBL/GenBank/DDBJ databases">
        <title>First draft genome of Liparis tanakae, snailfish: a comprehensive survey of snailfish specific genes.</title>
        <authorList>
            <person name="Kim W."/>
            <person name="Song I."/>
            <person name="Jeong J.-H."/>
            <person name="Kim D."/>
            <person name="Kim S."/>
            <person name="Ryu S."/>
            <person name="Song J.Y."/>
            <person name="Lee S.K."/>
        </authorList>
    </citation>
    <scope>NUCLEOTIDE SEQUENCE [LARGE SCALE GENOMIC DNA]</scope>
    <source>
        <tissue evidence="1">Muscle</tissue>
    </source>
</reference>
<organism evidence="1 2">
    <name type="scientific">Liparis tanakae</name>
    <name type="common">Tanaka's snailfish</name>
    <dbReference type="NCBI Taxonomy" id="230148"/>
    <lineage>
        <taxon>Eukaryota</taxon>
        <taxon>Metazoa</taxon>
        <taxon>Chordata</taxon>
        <taxon>Craniata</taxon>
        <taxon>Vertebrata</taxon>
        <taxon>Euteleostomi</taxon>
        <taxon>Actinopterygii</taxon>
        <taxon>Neopterygii</taxon>
        <taxon>Teleostei</taxon>
        <taxon>Neoteleostei</taxon>
        <taxon>Acanthomorphata</taxon>
        <taxon>Eupercaria</taxon>
        <taxon>Perciformes</taxon>
        <taxon>Cottioidei</taxon>
        <taxon>Cottales</taxon>
        <taxon>Liparidae</taxon>
        <taxon>Liparis</taxon>
    </lineage>
</organism>
<dbReference type="OrthoDB" id="428895at2759"/>
<accession>A0A4Z2GNX7</accession>
<dbReference type="AlphaFoldDB" id="A0A4Z2GNX7"/>
<dbReference type="EMBL" id="SRLO01000461">
    <property type="protein sequence ID" value="TNN55257.1"/>
    <property type="molecule type" value="Genomic_DNA"/>
</dbReference>
<name>A0A4Z2GNX7_9TELE</name>
<evidence type="ECO:0000313" key="2">
    <source>
        <dbReference type="Proteomes" id="UP000314294"/>
    </source>
</evidence>
<sequence length="120" mass="13422">MQSEADRRQNLIDDLLTREKQLNATFKGDFMEPESSRGVMGSVLRFDETSPVTDSLRESLYIRYDPCAVTSPCAITRKENPQQQSSVVARHVAQVTFSRAQPAGDSLPAYAVKSDLTQRL</sequence>
<proteinExistence type="predicted"/>
<dbReference type="Proteomes" id="UP000314294">
    <property type="component" value="Unassembled WGS sequence"/>
</dbReference>
<comment type="caution">
    <text evidence="1">The sequence shown here is derived from an EMBL/GenBank/DDBJ whole genome shotgun (WGS) entry which is preliminary data.</text>
</comment>